<dbReference type="Proteomes" id="UP000276133">
    <property type="component" value="Unassembled WGS sequence"/>
</dbReference>
<keyword evidence="2" id="KW-1185">Reference proteome</keyword>
<evidence type="ECO:0000313" key="1">
    <source>
        <dbReference type="EMBL" id="RNA41004.1"/>
    </source>
</evidence>
<dbReference type="AlphaFoldDB" id="A0A3M7SZ04"/>
<evidence type="ECO:0000313" key="2">
    <source>
        <dbReference type="Proteomes" id="UP000276133"/>
    </source>
</evidence>
<protein>
    <submittedName>
        <fullName evidence="1">Uncharacterized protein</fullName>
    </submittedName>
</protein>
<gene>
    <name evidence="1" type="ORF">BpHYR1_044527</name>
</gene>
<dbReference type="EMBL" id="REGN01000564">
    <property type="protein sequence ID" value="RNA41004.1"/>
    <property type="molecule type" value="Genomic_DNA"/>
</dbReference>
<organism evidence="1 2">
    <name type="scientific">Brachionus plicatilis</name>
    <name type="common">Marine rotifer</name>
    <name type="synonym">Brachionus muelleri</name>
    <dbReference type="NCBI Taxonomy" id="10195"/>
    <lineage>
        <taxon>Eukaryota</taxon>
        <taxon>Metazoa</taxon>
        <taxon>Spiralia</taxon>
        <taxon>Gnathifera</taxon>
        <taxon>Rotifera</taxon>
        <taxon>Eurotatoria</taxon>
        <taxon>Monogononta</taxon>
        <taxon>Pseudotrocha</taxon>
        <taxon>Ploima</taxon>
        <taxon>Brachionidae</taxon>
        <taxon>Brachionus</taxon>
    </lineage>
</organism>
<sequence length="66" mass="7919">MHGLINRVGLTWERWYGMHALKINFGFNCMQYRARVYASCLLLNTLYNDNEFILNAFKFIKSKGYY</sequence>
<accession>A0A3M7SZ04</accession>
<name>A0A3M7SZ04_BRAPC</name>
<comment type="caution">
    <text evidence="1">The sequence shown here is derived from an EMBL/GenBank/DDBJ whole genome shotgun (WGS) entry which is preliminary data.</text>
</comment>
<reference evidence="1 2" key="1">
    <citation type="journal article" date="2018" name="Sci. Rep.">
        <title>Genomic signatures of local adaptation to the degree of environmental predictability in rotifers.</title>
        <authorList>
            <person name="Franch-Gras L."/>
            <person name="Hahn C."/>
            <person name="Garcia-Roger E.M."/>
            <person name="Carmona M.J."/>
            <person name="Serra M."/>
            <person name="Gomez A."/>
        </authorList>
    </citation>
    <scope>NUCLEOTIDE SEQUENCE [LARGE SCALE GENOMIC DNA]</scope>
    <source>
        <strain evidence="1">HYR1</strain>
    </source>
</reference>
<proteinExistence type="predicted"/>